<evidence type="ECO:0000313" key="1">
    <source>
        <dbReference type="EMBL" id="MFD2479265.1"/>
    </source>
</evidence>
<proteinExistence type="predicted"/>
<name>A0ABW5HRY2_9PSEU</name>
<reference evidence="2" key="1">
    <citation type="journal article" date="2019" name="Int. J. Syst. Evol. Microbiol.">
        <title>The Global Catalogue of Microorganisms (GCM) 10K type strain sequencing project: providing services to taxonomists for standard genome sequencing and annotation.</title>
        <authorList>
            <consortium name="The Broad Institute Genomics Platform"/>
            <consortium name="The Broad Institute Genome Sequencing Center for Infectious Disease"/>
            <person name="Wu L."/>
            <person name="Ma J."/>
        </authorList>
    </citation>
    <scope>NUCLEOTIDE SEQUENCE [LARGE SCALE GENOMIC DNA]</scope>
    <source>
        <strain evidence="2">CGMCC 4.7638</strain>
    </source>
</reference>
<protein>
    <submittedName>
        <fullName evidence="1">Uncharacterized protein</fullName>
    </submittedName>
</protein>
<dbReference type="RefSeq" id="WP_344281537.1">
    <property type="nucleotide sequence ID" value="NZ_BAAAHV010000021.1"/>
</dbReference>
<sequence length="42" mass="4518">MNNDETTRATGRQRCRAHARVVTVSALPWLLDVLGVAPDGAV</sequence>
<keyword evidence="2" id="KW-1185">Reference proteome</keyword>
<accession>A0ABW5HRY2</accession>
<evidence type="ECO:0000313" key="2">
    <source>
        <dbReference type="Proteomes" id="UP001597542"/>
    </source>
</evidence>
<gene>
    <name evidence="1" type="ORF">ACFSUT_03180</name>
</gene>
<dbReference type="Proteomes" id="UP001597542">
    <property type="component" value="Unassembled WGS sequence"/>
</dbReference>
<comment type="caution">
    <text evidence="1">The sequence shown here is derived from an EMBL/GenBank/DDBJ whole genome shotgun (WGS) entry which is preliminary data.</text>
</comment>
<dbReference type="EMBL" id="JBHUKQ010000003">
    <property type="protein sequence ID" value="MFD2479265.1"/>
    <property type="molecule type" value="Genomic_DNA"/>
</dbReference>
<organism evidence="1 2">
    <name type="scientific">Amycolatopsis albidoflavus</name>
    <dbReference type="NCBI Taxonomy" id="102226"/>
    <lineage>
        <taxon>Bacteria</taxon>
        <taxon>Bacillati</taxon>
        <taxon>Actinomycetota</taxon>
        <taxon>Actinomycetes</taxon>
        <taxon>Pseudonocardiales</taxon>
        <taxon>Pseudonocardiaceae</taxon>
        <taxon>Amycolatopsis</taxon>
    </lineage>
</organism>